<accession>A0A0M3QF01</accession>
<dbReference type="CDD" id="cd00293">
    <property type="entry name" value="USP-like"/>
    <property type="match status" value="1"/>
</dbReference>
<dbReference type="PANTHER" id="PTHR46268">
    <property type="entry name" value="STRESS RESPONSE PROTEIN NHAX"/>
    <property type="match status" value="1"/>
</dbReference>
<dbReference type="Pfam" id="PF00582">
    <property type="entry name" value="Usp"/>
    <property type="match status" value="1"/>
</dbReference>
<name>A0A0M3QF01_9BACT</name>
<organism evidence="5 6">
    <name type="scientific">Desulfuromonas soudanensis</name>
    <dbReference type="NCBI Taxonomy" id="1603606"/>
    <lineage>
        <taxon>Bacteria</taxon>
        <taxon>Pseudomonadati</taxon>
        <taxon>Thermodesulfobacteriota</taxon>
        <taxon>Desulfuromonadia</taxon>
        <taxon>Desulfuromonadales</taxon>
        <taxon>Desulfuromonadaceae</taxon>
        <taxon>Desulfuromonas</taxon>
    </lineage>
</organism>
<evidence type="ECO:0000313" key="5">
    <source>
        <dbReference type="EMBL" id="ALC15203.1"/>
    </source>
</evidence>
<dbReference type="RefSeq" id="WP_053549430.1">
    <property type="nucleotide sequence ID" value="NZ_CP010802.1"/>
</dbReference>
<dbReference type="Proteomes" id="UP000057158">
    <property type="component" value="Chromosome"/>
</dbReference>
<evidence type="ECO:0000313" key="6">
    <source>
        <dbReference type="Proteomes" id="UP000057158"/>
    </source>
</evidence>
<dbReference type="PANTHER" id="PTHR46268:SF27">
    <property type="entry name" value="UNIVERSAL STRESS PROTEIN RV2623"/>
    <property type="match status" value="1"/>
</dbReference>
<evidence type="ECO:0000256" key="3">
    <source>
        <dbReference type="ARBA" id="ARBA00022840"/>
    </source>
</evidence>
<dbReference type="Gene3D" id="3.40.50.620">
    <property type="entry name" value="HUPs"/>
    <property type="match status" value="1"/>
</dbReference>
<dbReference type="EMBL" id="CP010802">
    <property type="protein sequence ID" value="ALC15203.1"/>
    <property type="molecule type" value="Genomic_DNA"/>
</dbReference>
<keyword evidence="3" id="KW-0067">ATP-binding</keyword>
<dbReference type="AlphaFoldDB" id="A0A0M3QF01"/>
<dbReference type="InterPro" id="IPR006016">
    <property type="entry name" value="UspA"/>
</dbReference>
<dbReference type="STRING" id="1603606.DSOUD_0408"/>
<feature type="domain" description="UspA" evidence="4">
    <location>
        <begin position="5"/>
        <end position="159"/>
    </location>
</feature>
<dbReference type="PATRIC" id="fig|1603606.3.peg.443"/>
<comment type="similarity">
    <text evidence="1">Belongs to the universal stress protein A family.</text>
</comment>
<protein>
    <submittedName>
        <fullName evidence="5">Nucleotide-binding universal stress protein, UspA family</fullName>
    </submittedName>
</protein>
<evidence type="ECO:0000256" key="2">
    <source>
        <dbReference type="ARBA" id="ARBA00022741"/>
    </source>
</evidence>
<evidence type="ECO:0000256" key="1">
    <source>
        <dbReference type="ARBA" id="ARBA00008791"/>
    </source>
</evidence>
<dbReference type="PRINTS" id="PR01438">
    <property type="entry name" value="UNVRSLSTRESS"/>
</dbReference>
<dbReference type="OrthoDB" id="3217301at2"/>
<dbReference type="InterPro" id="IPR014729">
    <property type="entry name" value="Rossmann-like_a/b/a_fold"/>
</dbReference>
<dbReference type="SUPFAM" id="SSF52402">
    <property type="entry name" value="Adenine nucleotide alpha hydrolases-like"/>
    <property type="match status" value="1"/>
</dbReference>
<keyword evidence="6" id="KW-1185">Reference proteome</keyword>
<evidence type="ECO:0000259" key="4">
    <source>
        <dbReference type="Pfam" id="PF00582"/>
    </source>
</evidence>
<gene>
    <name evidence="5" type="ORF">DSOUD_0408</name>
</gene>
<dbReference type="InterPro" id="IPR006015">
    <property type="entry name" value="Universal_stress_UspA"/>
</dbReference>
<keyword evidence="2" id="KW-0547">Nucleotide-binding</keyword>
<proteinExistence type="inferred from homology"/>
<dbReference type="GO" id="GO:0005524">
    <property type="term" value="F:ATP binding"/>
    <property type="evidence" value="ECO:0007669"/>
    <property type="project" value="UniProtKB-KW"/>
</dbReference>
<dbReference type="KEGG" id="des:DSOUD_0408"/>
<sequence>MLPKIRKIVYATGLGPAAPYVFRYALALARLHKAEIVAVSGIEPLSPFAQSLVELHISHAMSEEMHKKGREAVKENLRRRIRALCEKEENGDGPEGCGVSDIRIVEGQPAQVVLAVAEEIDADLIVMGSHRHTVLGEAVLGNTTSKVLHGTGRPVLVVRIPEGYREEGF</sequence>
<reference evidence="5 6" key="1">
    <citation type="submission" date="2015-07" db="EMBL/GenBank/DDBJ databases">
        <title>Isolation and Genomic Characterization of a Novel Halophilic Metal-Reducing Deltaproteobacterium from the Deep Subsurface.</title>
        <authorList>
            <person name="Badalamenti J.P."/>
            <person name="Summers Z.M."/>
            <person name="Gralnick J.A."/>
            <person name="Bond D.R."/>
        </authorList>
    </citation>
    <scope>NUCLEOTIDE SEQUENCE [LARGE SCALE GENOMIC DNA]</scope>
    <source>
        <strain evidence="5 6">WTL</strain>
    </source>
</reference>